<organism evidence="4 5">
    <name type="scientific">Marisediminitalea aggregata</name>
    <dbReference type="NCBI Taxonomy" id="634436"/>
    <lineage>
        <taxon>Bacteria</taxon>
        <taxon>Pseudomonadati</taxon>
        <taxon>Pseudomonadota</taxon>
        <taxon>Gammaproteobacteria</taxon>
        <taxon>Alteromonadales</taxon>
        <taxon>Alteromonadaceae</taxon>
        <taxon>Marisediminitalea</taxon>
    </lineage>
</organism>
<keyword evidence="1 4" id="KW-0808">Transferase</keyword>
<protein>
    <submittedName>
        <fullName evidence="4">Acetyltransferase (GNAT) family protein</fullName>
    </submittedName>
</protein>
<evidence type="ECO:0000259" key="3">
    <source>
        <dbReference type="PROSITE" id="PS51186"/>
    </source>
</evidence>
<accession>A0A1M5QEY7</accession>
<dbReference type="CDD" id="cd04301">
    <property type="entry name" value="NAT_SF"/>
    <property type="match status" value="1"/>
</dbReference>
<dbReference type="Pfam" id="PF00583">
    <property type="entry name" value="Acetyltransf_1"/>
    <property type="match status" value="1"/>
</dbReference>
<keyword evidence="2" id="KW-0012">Acyltransferase</keyword>
<dbReference type="STRING" id="634436.SAMN05216361_3877"/>
<evidence type="ECO:0000256" key="2">
    <source>
        <dbReference type="ARBA" id="ARBA00023315"/>
    </source>
</evidence>
<dbReference type="AlphaFoldDB" id="A0A1M5QEY7"/>
<dbReference type="GO" id="GO:0008080">
    <property type="term" value="F:N-acetyltransferase activity"/>
    <property type="evidence" value="ECO:0007669"/>
    <property type="project" value="UniProtKB-ARBA"/>
</dbReference>
<dbReference type="PROSITE" id="PS51186">
    <property type="entry name" value="GNAT"/>
    <property type="match status" value="1"/>
</dbReference>
<name>A0A1M5QEY7_9ALTE</name>
<reference evidence="5" key="1">
    <citation type="submission" date="2016-11" db="EMBL/GenBank/DDBJ databases">
        <authorList>
            <person name="Varghese N."/>
            <person name="Submissions S."/>
        </authorList>
    </citation>
    <scope>NUCLEOTIDE SEQUENCE [LARGE SCALE GENOMIC DNA]</scope>
    <source>
        <strain evidence="5">CGMCC 1.8995</strain>
    </source>
</reference>
<dbReference type="PANTHER" id="PTHR10545:SF29">
    <property type="entry name" value="GH14572P-RELATED"/>
    <property type="match status" value="1"/>
</dbReference>
<dbReference type="EMBL" id="FQWD01000006">
    <property type="protein sequence ID" value="SHH12774.1"/>
    <property type="molecule type" value="Genomic_DNA"/>
</dbReference>
<dbReference type="SUPFAM" id="SSF55729">
    <property type="entry name" value="Acyl-CoA N-acyltransferases (Nat)"/>
    <property type="match status" value="1"/>
</dbReference>
<dbReference type="OrthoDB" id="3216107at2"/>
<evidence type="ECO:0000313" key="4">
    <source>
        <dbReference type="EMBL" id="SHH12774.1"/>
    </source>
</evidence>
<evidence type="ECO:0000256" key="1">
    <source>
        <dbReference type="ARBA" id="ARBA00022679"/>
    </source>
</evidence>
<dbReference type="InterPro" id="IPR051016">
    <property type="entry name" value="Diverse_Substrate_AcTransf"/>
</dbReference>
<evidence type="ECO:0000313" key="5">
    <source>
        <dbReference type="Proteomes" id="UP000184520"/>
    </source>
</evidence>
<dbReference type="Gene3D" id="3.40.630.30">
    <property type="match status" value="1"/>
</dbReference>
<dbReference type="RefSeq" id="WP_073324799.1">
    <property type="nucleotide sequence ID" value="NZ_FQWD01000006.1"/>
</dbReference>
<proteinExistence type="predicted"/>
<sequence length="149" mass="16442">MNFNIVVANKAHLGDISDLFDQYRQFYGQPSDRAAATEFISARMELGDSTILLAVTETGCAAGFAQLFPSFSSVSMRPIYILNDLFVSPDCRGNGVGEALLNEVAAFATENHAVMVKLATAVDNETAQRLYKRKGYNKITQFDHYTLKC</sequence>
<gene>
    <name evidence="4" type="ORF">SAMN05216361_3877</name>
</gene>
<feature type="domain" description="N-acetyltransferase" evidence="3">
    <location>
        <begin position="5"/>
        <end position="149"/>
    </location>
</feature>
<dbReference type="InterPro" id="IPR000182">
    <property type="entry name" value="GNAT_dom"/>
</dbReference>
<dbReference type="InterPro" id="IPR016181">
    <property type="entry name" value="Acyl_CoA_acyltransferase"/>
</dbReference>
<dbReference type="Proteomes" id="UP000184520">
    <property type="component" value="Unassembled WGS sequence"/>
</dbReference>
<dbReference type="PANTHER" id="PTHR10545">
    <property type="entry name" value="DIAMINE N-ACETYLTRANSFERASE"/>
    <property type="match status" value="1"/>
</dbReference>
<keyword evidence="5" id="KW-1185">Reference proteome</keyword>